<accession>A0AAQ3R362</accession>
<evidence type="ECO:0000313" key="2">
    <source>
        <dbReference type="Proteomes" id="UP001297540"/>
    </source>
</evidence>
<dbReference type="RefSeq" id="WP_115456378.1">
    <property type="nucleotide sequence ID" value="NZ_AP014622.1"/>
</dbReference>
<dbReference type="EMBL" id="CP136986">
    <property type="protein sequence ID" value="WOS79756.1"/>
    <property type="molecule type" value="Genomic_DNA"/>
</dbReference>
<gene>
    <name evidence="1" type="ORF">L4V69_11535</name>
</gene>
<name>A0AAQ3R362_PSEAI</name>
<proteinExistence type="predicted"/>
<dbReference type="AlphaFoldDB" id="A0AAQ3R362"/>
<protein>
    <submittedName>
        <fullName evidence="1">Uncharacterized protein</fullName>
    </submittedName>
</protein>
<organism evidence="1 2">
    <name type="scientific">Pseudomonas aeruginosa</name>
    <dbReference type="NCBI Taxonomy" id="287"/>
    <lineage>
        <taxon>Bacteria</taxon>
        <taxon>Pseudomonadati</taxon>
        <taxon>Pseudomonadota</taxon>
        <taxon>Gammaproteobacteria</taxon>
        <taxon>Pseudomonadales</taxon>
        <taxon>Pseudomonadaceae</taxon>
        <taxon>Pseudomonas</taxon>
    </lineage>
</organism>
<dbReference type="Proteomes" id="UP001297540">
    <property type="component" value="Chromosome"/>
</dbReference>
<sequence length="76" mass="8415">MKYLTGETVELGDLVLIESGKTLGVVYAIIETPEDALNWGLDEAGISIEAEPFGLVFWPQSETEDPVRFISRKEIS</sequence>
<reference evidence="1" key="1">
    <citation type="submission" date="2023-06" db="EMBL/GenBank/DDBJ databases">
        <authorList>
            <consortium name="Clinical and Environmental Microbiology Branch: Whole genome sequencing antimicrobial resistance pathogens in the healthcare setting"/>
        </authorList>
    </citation>
    <scope>NUCLEOTIDE SEQUENCE</scope>
    <source>
        <strain evidence="1">2021CK-01020</strain>
    </source>
</reference>
<reference evidence="1" key="2">
    <citation type="submission" date="2023-10" db="EMBL/GenBank/DDBJ databases">
        <title>Pathogen: clinical or host-associated sample.</title>
        <authorList>
            <person name="Hergert J."/>
            <person name="Casey R."/>
            <person name="Wagner J."/>
            <person name="Young E.L."/>
            <person name="Oakeson K.F."/>
        </authorList>
    </citation>
    <scope>NUCLEOTIDE SEQUENCE</scope>
    <source>
        <strain evidence="1">2021CK-01020</strain>
    </source>
</reference>
<evidence type="ECO:0000313" key="1">
    <source>
        <dbReference type="EMBL" id="WOS79756.1"/>
    </source>
</evidence>